<evidence type="ECO:0000256" key="2">
    <source>
        <dbReference type="ARBA" id="ARBA00009199"/>
    </source>
</evidence>
<dbReference type="GO" id="GO:0004040">
    <property type="term" value="F:amidase activity"/>
    <property type="evidence" value="ECO:0007669"/>
    <property type="project" value="UniProtKB-EC"/>
</dbReference>
<dbReference type="GeneID" id="19166774"/>
<dbReference type="OrthoDB" id="6428749at2759"/>
<dbReference type="InterPro" id="IPR020556">
    <property type="entry name" value="Amidase_CS"/>
</dbReference>
<dbReference type="EC" id="3.5.1.4" evidence="3"/>
<dbReference type="SUPFAM" id="SSF75304">
    <property type="entry name" value="Amidase signature (AS) enzymes"/>
    <property type="match status" value="1"/>
</dbReference>
<evidence type="ECO:0000256" key="6">
    <source>
        <dbReference type="PIRSR" id="PIRSR001221-2"/>
    </source>
</evidence>
<dbReference type="InterPro" id="IPR023631">
    <property type="entry name" value="Amidase_dom"/>
</dbReference>
<evidence type="ECO:0000256" key="5">
    <source>
        <dbReference type="PIRSR" id="PIRSR001221-1"/>
    </source>
</evidence>
<organism evidence="8 9">
    <name type="scientific">Capronia epimyces CBS 606.96</name>
    <dbReference type="NCBI Taxonomy" id="1182542"/>
    <lineage>
        <taxon>Eukaryota</taxon>
        <taxon>Fungi</taxon>
        <taxon>Dikarya</taxon>
        <taxon>Ascomycota</taxon>
        <taxon>Pezizomycotina</taxon>
        <taxon>Eurotiomycetes</taxon>
        <taxon>Chaetothyriomycetidae</taxon>
        <taxon>Chaetothyriales</taxon>
        <taxon>Herpotrichiellaceae</taxon>
        <taxon>Capronia</taxon>
    </lineage>
</organism>
<evidence type="ECO:0000256" key="3">
    <source>
        <dbReference type="ARBA" id="ARBA00012922"/>
    </source>
</evidence>
<keyword evidence="4" id="KW-0378">Hydrolase</keyword>
<dbReference type="EMBL" id="AMGY01000002">
    <property type="protein sequence ID" value="EXJ89577.1"/>
    <property type="molecule type" value="Genomic_DNA"/>
</dbReference>
<dbReference type="Pfam" id="PF01425">
    <property type="entry name" value="Amidase"/>
    <property type="match status" value="1"/>
</dbReference>
<feature type="binding site" evidence="6">
    <location>
        <position position="192"/>
    </location>
    <ligand>
        <name>substrate</name>
    </ligand>
</feature>
<feature type="active site" description="Charge relay system" evidence="5">
    <location>
        <position position="141"/>
    </location>
</feature>
<comment type="similarity">
    <text evidence="2">Belongs to the amidase family.</text>
</comment>
<dbReference type="PROSITE" id="PS00571">
    <property type="entry name" value="AMIDASES"/>
    <property type="match status" value="1"/>
</dbReference>
<dbReference type="AlphaFoldDB" id="W9Y9P6"/>
<feature type="active site" description="Charge relay system" evidence="5">
    <location>
        <position position="218"/>
    </location>
</feature>
<comment type="caution">
    <text evidence="8">The sequence shown here is derived from an EMBL/GenBank/DDBJ whole genome shotgun (WGS) entry which is preliminary data.</text>
</comment>
<dbReference type="Proteomes" id="UP000019478">
    <property type="component" value="Unassembled WGS sequence"/>
</dbReference>
<feature type="domain" description="Amidase" evidence="7">
    <location>
        <begin position="85"/>
        <end position="545"/>
    </location>
</feature>
<keyword evidence="9" id="KW-1185">Reference proteome</keyword>
<accession>W9Y9P6</accession>
<evidence type="ECO:0000256" key="4">
    <source>
        <dbReference type="ARBA" id="ARBA00022801"/>
    </source>
</evidence>
<sequence length="566" mass="62609">MGSLQTPLAERWQDISLEARRRRDALIPAEHRLSSEFLKATAHVADVSDVHQSTGLFTAPQLEIISSSAETILAKVAKSVWTALEVTEAFCLSASVAQQLTNCITQPMYPEAVKQAKYLDGYLLEHGQVIGPLHGLPISLKDNIVTPPYPSCAGYVDWALGSTEGWTEAPLVTRLKSLGAIPFVKTAVPTAMMMPETRNNIYGDTLNPYNRKLSAGGSSGGEGALIAMRGSPLGVGTDIGGSIRIPSAWNNLFGLRPSGNRFSHQGFRSVFEGQEAVTVVQGPMSRHLESLKLYCKTLADSEMWLSDSTLIPMPWRTITLPPNEELCFAFHKYDKLVRCHPPIERGVDIVVDALRKANVTMIDWDPKLHALAWNYLRRLFRADGGRSVSDRIEATGEPWFPYMYDYRDAARAGNDLPTSETWKLQAQRTQLAEEYLKMWNDTAQATPTGRPIDAIIAPVNAWAAAAHGKCLYTGYTGVWNLLDFTACVVPVTWADRSIDVKAKDSADYVPIDERDRKVWEEYDPEVYHHGPVAIQIITRRLEEEKAVALAEVVVRALGGTVPKSSF</sequence>
<gene>
    <name evidence="8" type="ORF">A1O3_02644</name>
</gene>
<dbReference type="STRING" id="1182542.W9Y9P6"/>
<proteinExistence type="inferred from homology"/>
<dbReference type="PANTHER" id="PTHR46072">
    <property type="entry name" value="AMIDASE-RELATED-RELATED"/>
    <property type="match status" value="1"/>
</dbReference>
<dbReference type="RefSeq" id="XP_007730974.1">
    <property type="nucleotide sequence ID" value="XM_007732784.1"/>
</dbReference>
<dbReference type="InterPro" id="IPR036928">
    <property type="entry name" value="AS_sf"/>
</dbReference>
<dbReference type="PIRSF" id="PIRSF001221">
    <property type="entry name" value="Amidase_fungi"/>
    <property type="match status" value="1"/>
</dbReference>
<evidence type="ECO:0000313" key="8">
    <source>
        <dbReference type="EMBL" id="EXJ89577.1"/>
    </source>
</evidence>
<dbReference type="eggNOG" id="KOG1212">
    <property type="taxonomic scope" value="Eukaryota"/>
</dbReference>
<dbReference type="HOGENOM" id="CLU_009600_9_2_1"/>
<name>W9Y9P6_9EURO</name>
<feature type="binding site" evidence="6">
    <location>
        <position position="218"/>
    </location>
    <ligand>
        <name>substrate</name>
    </ligand>
</feature>
<evidence type="ECO:0000313" key="9">
    <source>
        <dbReference type="Proteomes" id="UP000019478"/>
    </source>
</evidence>
<reference evidence="8 9" key="1">
    <citation type="submission" date="2013-03" db="EMBL/GenBank/DDBJ databases">
        <title>The Genome Sequence of Capronia epimyces CBS 606.96.</title>
        <authorList>
            <consortium name="The Broad Institute Genomics Platform"/>
            <person name="Cuomo C."/>
            <person name="de Hoog S."/>
            <person name="Gorbushina A."/>
            <person name="Walker B."/>
            <person name="Young S.K."/>
            <person name="Zeng Q."/>
            <person name="Gargeya S."/>
            <person name="Fitzgerald M."/>
            <person name="Haas B."/>
            <person name="Abouelleil A."/>
            <person name="Allen A.W."/>
            <person name="Alvarado L."/>
            <person name="Arachchi H.M."/>
            <person name="Berlin A.M."/>
            <person name="Chapman S.B."/>
            <person name="Gainer-Dewar J."/>
            <person name="Goldberg J."/>
            <person name="Griggs A."/>
            <person name="Gujja S."/>
            <person name="Hansen M."/>
            <person name="Howarth C."/>
            <person name="Imamovic A."/>
            <person name="Ireland A."/>
            <person name="Larimer J."/>
            <person name="McCowan C."/>
            <person name="Murphy C."/>
            <person name="Pearson M."/>
            <person name="Poon T.W."/>
            <person name="Priest M."/>
            <person name="Roberts A."/>
            <person name="Saif S."/>
            <person name="Shea T."/>
            <person name="Sisk P."/>
            <person name="Sykes S."/>
            <person name="Wortman J."/>
            <person name="Nusbaum C."/>
            <person name="Birren B."/>
        </authorList>
    </citation>
    <scope>NUCLEOTIDE SEQUENCE [LARGE SCALE GENOMIC DNA]</scope>
    <source>
        <strain evidence="8 9">CBS 606.96</strain>
    </source>
</reference>
<protein>
    <recommendedName>
        <fullName evidence="3">amidase</fullName>
        <ecNumber evidence="3">3.5.1.4</ecNumber>
    </recommendedName>
</protein>
<feature type="active site" description="Acyl-ester intermediate" evidence="5">
    <location>
        <position position="242"/>
    </location>
</feature>
<evidence type="ECO:0000259" key="7">
    <source>
        <dbReference type="Pfam" id="PF01425"/>
    </source>
</evidence>
<feature type="binding site" evidence="6">
    <location>
        <begin position="239"/>
        <end position="242"/>
    </location>
    <ligand>
        <name>substrate</name>
    </ligand>
</feature>
<evidence type="ECO:0000256" key="1">
    <source>
        <dbReference type="ARBA" id="ARBA00001311"/>
    </source>
</evidence>
<dbReference type="PANTHER" id="PTHR46072:SF11">
    <property type="entry name" value="AMIDASE-RELATED"/>
    <property type="match status" value="1"/>
</dbReference>
<comment type="catalytic activity">
    <reaction evidence="1">
        <text>a monocarboxylic acid amide + H2O = a monocarboxylate + NH4(+)</text>
        <dbReference type="Rhea" id="RHEA:12020"/>
        <dbReference type="ChEBI" id="CHEBI:15377"/>
        <dbReference type="ChEBI" id="CHEBI:28938"/>
        <dbReference type="ChEBI" id="CHEBI:35757"/>
        <dbReference type="ChEBI" id="CHEBI:83628"/>
        <dbReference type="EC" id="3.5.1.4"/>
    </reaction>
</comment>
<dbReference type="Gene3D" id="3.90.1300.10">
    <property type="entry name" value="Amidase signature (AS) domain"/>
    <property type="match status" value="1"/>
</dbReference>